<name>D3VHC2_XENNA</name>
<dbReference type="KEGG" id="xne:XNC1_2509"/>
<proteinExistence type="predicted"/>
<dbReference type="STRING" id="406817.XNC1_2509"/>
<evidence type="ECO:0000313" key="1">
    <source>
        <dbReference type="EMBL" id="CBJ90567.1"/>
    </source>
</evidence>
<keyword evidence="2" id="KW-1185">Reference proteome</keyword>
<dbReference type="AlphaFoldDB" id="D3VHC2"/>
<gene>
    <name evidence="1" type="ordered locus">XNC1_2509</name>
</gene>
<sequence>MQCSAMLRKKQAQSRHFQENYCTTKKAVFTIACVAVNPYLSLRLNLILVVGGQVFTSRLMMHPSLILMTTLTTCTE</sequence>
<dbReference type="Proteomes" id="UP000008075">
    <property type="component" value="Chromosome"/>
</dbReference>
<accession>D3VHC2</accession>
<protein>
    <submittedName>
        <fullName evidence="1">Uncharacterized protein</fullName>
    </submittedName>
</protein>
<organism evidence="1 2">
    <name type="scientific">Xenorhabdus nematophila (strain ATCC 19061 / DSM 3370 / CCUG 14189 / LMG 1036 / NCIMB 9965 / AN6)</name>
    <dbReference type="NCBI Taxonomy" id="406817"/>
    <lineage>
        <taxon>Bacteria</taxon>
        <taxon>Pseudomonadati</taxon>
        <taxon>Pseudomonadota</taxon>
        <taxon>Gammaproteobacteria</taxon>
        <taxon>Enterobacterales</taxon>
        <taxon>Morganellaceae</taxon>
        <taxon>Xenorhabdus</taxon>
    </lineage>
</organism>
<evidence type="ECO:0000313" key="2">
    <source>
        <dbReference type="Proteomes" id="UP000008075"/>
    </source>
</evidence>
<dbReference type="HOGENOM" id="CLU_2653669_0_0_6"/>
<reference evidence="1 2" key="1">
    <citation type="journal article" date="2011" name="PLoS ONE">
        <title>The entomopathogenic bacterial endosymbionts xenorhabdus and photorhabdus: convergent lifestyles from divergent genomes.</title>
        <authorList>
            <person name="Chaston J.M."/>
            <person name="Suen G."/>
            <person name="Tucker S.L."/>
            <person name="Andersen A.W."/>
            <person name="Bhasin A."/>
            <person name="Bode E."/>
            <person name="Bode H.B."/>
            <person name="Brachmann A.O."/>
            <person name="Cowles C.E."/>
            <person name="Cowles K.N."/>
            <person name="Darby C."/>
            <person name="de Leon L."/>
            <person name="Drace K."/>
            <person name="Du Z."/>
            <person name="Givaudan A."/>
            <person name="Herbert Tran E.E."/>
            <person name="Jewell K.A."/>
            <person name="Knack J.J."/>
            <person name="Krasomil-Osterfeld K.C."/>
            <person name="Kukor R."/>
            <person name="Lanois A."/>
            <person name="Latreille P."/>
            <person name="Leimgruber N.K."/>
            <person name="Lipke C.M."/>
            <person name="Liu R."/>
            <person name="Lu X."/>
            <person name="Martens E.C."/>
            <person name="Marri P.R."/>
            <person name="Medigue C."/>
            <person name="Menard M.L."/>
            <person name="Miller N.M."/>
            <person name="Morales-Soto N."/>
            <person name="Norton S."/>
            <person name="Ogier J.C."/>
            <person name="Orchard S.S."/>
            <person name="Park D."/>
            <person name="Park Y."/>
            <person name="Qurollo B.A."/>
            <person name="Sugar D.R."/>
            <person name="Richards G.R."/>
            <person name="Rouy Z."/>
            <person name="Slominski B."/>
            <person name="Slominski K."/>
            <person name="Snyder H."/>
            <person name="Tjaden B.C."/>
            <person name="van der Hoeven R."/>
            <person name="Welch R.D."/>
            <person name="Wheeler C."/>
            <person name="Xiang B."/>
            <person name="Barbazuk B."/>
            <person name="Gaudriault S."/>
            <person name="Goodner B."/>
            <person name="Slater S.C."/>
            <person name="Forst S."/>
            <person name="Goldman B.S."/>
            <person name="Goodrich-Blair H."/>
        </authorList>
    </citation>
    <scope>NUCLEOTIDE SEQUENCE [LARGE SCALE GENOMIC DNA]</scope>
    <source>
        <strain evidence="2">ATCC 19061 / DSM 3370 / CCUG 14189 / LMG 1036 / NCIMB 9965 / AN6</strain>
    </source>
</reference>
<dbReference type="EMBL" id="FN667742">
    <property type="protein sequence ID" value="CBJ90567.1"/>
    <property type="molecule type" value="Genomic_DNA"/>
</dbReference>